<evidence type="ECO:0000256" key="2">
    <source>
        <dbReference type="ARBA" id="ARBA00006966"/>
    </source>
</evidence>
<keyword evidence="4 5" id="KW-0663">Pyridoxal phosphate</keyword>
<dbReference type="PANTHER" id="PTHR48097:SF5">
    <property type="entry name" value="LOW SPECIFICITY L-THREONINE ALDOLASE"/>
    <property type="match status" value="1"/>
</dbReference>
<name>A0A4R3JCW4_9PROT</name>
<comment type="catalytic activity">
    <reaction evidence="5">
        <text>L-threonine = acetaldehyde + glycine</text>
        <dbReference type="Rhea" id="RHEA:19625"/>
        <dbReference type="ChEBI" id="CHEBI:15343"/>
        <dbReference type="ChEBI" id="CHEBI:57305"/>
        <dbReference type="ChEBI" id="CHEBI:57926"/>
        <dbReference type="EC" id="4.1.2.48"/>
    </reaction>
</comment>
<evidence type="ECO:0000256" key="4">
    <source>
        <dbReference type="ARBA" id="ARBA00022898"/>
    </source>
</evidence>
<feature type="domain" description="Aromatic amino acid beta-eliminating lyase/threonine aldolase" evidence="6">
    <location>
        <begin position="3"/>
        <end position="294"/>
    </location>
</feature>
<comment type="similarity">
    <text evidence="2 5">Belongs to the threonine aldolase family.</text>
</comment>
<comment type="cofactor">
    <cofactor evidence="1 5">
        <name>pyridoxal 5'-phosphate</name>
        <dbReference type="ChEBI" id="CHEBI:597326"/>
    </cofactor>
</comment>
<comment type="function">
    <text evidence="5">Catalyzes the cleavage of L-allo-threonine and L-threonine to glycine and acetaldehyde.</text>
</comment>
<dbReference type="SUPFAM" id="SSF53383">
    <property type="entry name" value="PLP-dependent transferases"/>
    <property type="match status" value="1"/>
</dbReference>
<gene>
    <name evidence="7" type="ORF">EDD55_10565</name>
</gene>
<dbReference type="OrthoDB" id="9774495at2"/>
<sequence>MNFTSDNATGAHPAILNAIGVANGGSVGAYGGDALSRSASDKIAATFERNGDEAAVFLLGTGTAANALALAALTPPYGAVYCHRDAHINTDECGAPEMFTGGAKLIALDGAHGKIAPATLQSVLSQAGHGVHRVTPRVLSLTQSSEAGTVYTPDEIGTLADIAHQHGLAVHMDGARFANAVAALNCSPAELSWKAGVDVLCFGASKNGALAAEALIVFAKADPDDIAFRRKRAGHLFSKMRFIAAQFDAYLEDGLWLANARHANAAARRLADALDEMDGVRLAHPVQANEIFIHLPASMVTRLEADGAAFYRWAQIPGEETVLIRLVTAFNTPDDDIDALIAIARAEAAKS</sequence>
<dbReference type="EMBL" id="SLZW01000005">
    <property type="protein sequence ID" value="TCS62520.1"/>
    <property type="molecule type" value="Genomic_DNA"/>
</dbReference>
<evidence type="ECO:0000259" key="6">
    <source>
        <dbReference type="Pfam" id="PF01212"/>
    </source>
</evidence>
<comment type="catalytic activity">
    <reaction evidence="5">
        <text>L-allo-threonine = acetaldehyde + glycine</text>
        <dbReference type="Rhea" id="RHEA:26209"/>
        <dbReference type="ChEBI" id="CHEBI:15343"/>
        <dbReference type="ChEBI" id="CHEBI:57305"/>
        <dbReference type="ChEBI" id="CHEBI:58585"/>
        <dbReference type="EC" id="4.1.2.48"/>
    </reaction>
</comment>
<dbReference type="InterPro" id="IPR015424">
    <property type="entry name" value="PyrdxlP-dep_Trfase"/>
</dbReference>
<dbReference type="EC" id="4.1.2.48" evidence="5"/>
<comment type="caution">
    <text evidence="7">The sequence shown here is derived from an EMBL/GenBank/DDBJ whole genome shotgun (WGS) entry which is preliminary data.</text>
</comment>
<dbReference type="Gene3D" id="3.40.640.10">
    <property type="entry name" value="Type I PLP-dependent aspartate aminotransferase-like (Major domain)"/>
    <property type="match status" value="1"/>
</dbReference>
<dbReference type="InterPro" id="IPR001597">
    <property type="entry name" value="ArAA_b-elim_lyase/Thr_aldolase"/>
</dbReference>
<dbReference type="InterPro" id="IPR015421">
    <property type="entry name" value="PyrdxlP-dep_Trfase_major"/>
</dbReference>
<proteinExistence type="inferred from homology"/>
<dbReference type="GO" id="GO:0006567">
    <property type="term" value="P:L-threonine catabolic process"/>
    <property type="evidence" value="ECO:0007669"/>
    <property type="project" value="UniProtKB-UniRule"/>
</dbReference>
<comment type="subunit">
    <text evidence="3">Homotetramer.</text>
</comment>
<keyword evidence="8" id="KW-1185">Reference proteome</keyword>
<dbReference type="GO" id="GO:0008732">
    <property type="term" value="F:L-allo-threonine aldolase activity"/>
    <property type="evidence" value="ECO:0007669"/>
    <property type="project" value="RHEA"/>
</dbReference>
<dbReference type="Gene3D" id="3.90.1150.10">
    <property type="entry name" value="Aspartate Aminotransferase, domain 1"/>
    <property type="match status" value="1"/>
</dbReference>
<dbReference type="PANTHER" id="PTHR48097">
    <property type="entry name" value="L-THREONINE ALDOLASE-RELATED"/>
    <property type="match status" value="1"/>
</dbReference>
<accession>A0A4R3JCW4</accession>
<dbReference type="RefSeq" id="WP_132938974.1">
    <property type="nucleotide sequence ID" value="NZ_CP119676.1"/>
</dbReference>
<reference evidence="7 8" key="1">
    <citation type="submission" date="2019-03" db="EMBL/GenBank/DDBJ databases">
        <title>Genomic Encyclopedia of Type Strains, Phase IV (KMG-IV): sequencing the most valuable type-strain genomes for metagenomic binning, comparative biology and taxonomic classification.</title>
        <authorList>
            <person name="Goeker M."/>
        </authorList>
    </citation>
    <scope>NUCLEOTIDE SEQUENCE [LARGE SCALE GENOMIC DNA]</scope>
    <source>
        <strain evidence="7 8">DSM 101688</strain>
    </source>
</reference>
<evidence type="ECO:0000313" key="7">
    <source>
        <dbReference type="EMBL" id="TCS62520.1"/>
    </source>
</evidence>
<evidence type="ECO:0000256" key="3">
    <source>
        <dbReference type="ARBA" id="ARBA00011881"/>
    </source>
</evidence>
<dbReference type="AlphaFoldDB" id="A0A4R3JCW4"/>
<dbReference type="InterPro" id="IPR015422">
    <property type="entry name" value="PyrdxlP-dep_Trfase_small"/>
</dbReference>
<dbReference type="InterPro" id="IPR026273">
    <property type="entry name" value="Low_specificity_L-TA_bact"/>
</dbReference>
<protein>
    <recommendedName>
        <fullName evidence="5">L-threonine aldolase</fullName>
        <ecNumber evidence="5">4.1.2.48</ecNumber>
    </recommendedName>
</protein>
<dbReference type="PIRSF" id="PIRSF038940">
    <property type="entry name" value="Low_specificity_LTA"/>
    <property type="match status" value="1"/>
</dbReference>
<dbReference type="Pfam" id="PF01212">
    <property type="entry name" value="Beta_elim_lyase"/>
    <property type="match status" value="1"/>
</dbReference>
<dbReference type="Proteomes" id="UP000295304">
    <property type="component" value="Unassembled WGS sequence"/>
</dbReference>
<evidence type="ECO:0000256" key="5">
    <source>
        <dbReference type="PIRNR" id="PIRNR038940"/>
    </source>
</evidence>
<keyword evidence="5" id="KW-0456">Lyase</keyword>
<organism evidence="7 8">
    <name type="scientific">Varunaivibrio sulfuroxidans</name>
    <dbReference type="NCBI Taxonomy" id="1773489"/>
    <lineage>
        <taxon>Bacteria</taxon>
        <taxon>Pseudomonadati</taxon>
        <taxon>Pseudomonadota</taxon>
        <taxon>Alphaproteobacteria</taxon>
        <taxon>Rhodospirillales</taxon>
        <taxon>Magnetovibrionaceae</taxon>
        <taxon>Varunaivibrio</taxon>
    </lineage>
</organism>
<evidence type="ECO:0000313" key="8">
    <source>
        <dbReference type="Proteomes" id="UP000295304"/>
    </source>
</evidence>
<evidence type="ECO:0000256" key="1">
    <source>
        <dbReference type="ARBA" id="ARBA00001933"/>
    </source>
</evidence>